<evidence type="ECO:0000256" key="5">
    <source>
        <dbReference type="ARBA" id="ARBA00022692"/>
    </source>
</evidence>
<dbReference type="Proteomes" id="UP000190023">
    <property type="component" value="Unassembled WGS sequence"/>
</dbReference>
<proteinExistence type="inferred from homology"/>
<keyword evidence="6" id="KW-0732">Signal</keyword>
<keyword evidence="7 12" id="KW-0472">Membrane</keyword>
<feature type="domain" description="PapC N-terminal" evidence="14">
    <location>
        <begin position="16"/>
        <end position="160"/>
    </location>
</feature>
<evidence type="ECO:0000256" key="7">
    <source>
        <dbReference type="ARBA" id="ARBA00023136"/>
    </source>
</evidence>
<name>A0A1T0B3L7_9PAST</name>
<evidence type="ECO:0000256" key="10">
    <source>
        <dbReference type="ARBA" id="ARBA00059415"/>
    </source>
</evidence>
<feature type="domain" description="PapC-like C-terminal" evidence="13">
    <location>
        <begin position="742"/>
        <end position="801"/>
    </location>
</feature>
<evidence type="ECO:0000256" key="4">
    <source>
        <dbReference type="ARBA" id="ARBA00022452"/>
    </source>
</evidence>
<evidence type="ECO:0000256" key="1">
    <source>
        <dbReference type="ARBA" id="ARBA00004571"/>
    </source>
</evidence>
<dbReference type="Gene3D" id="2.60.40.2610">
    <property type="entry name" value="Outer membrane usher protein FimD, plug domain"/>
    <property type="match status" value="1"/>
</dbReference>
<dbReference type="EMBL" id="MUYB01000020">
    <property type="protein sequence ID" value="OOS04341.1"/>
    <property type="molecule type" value="Genomic_DNA"/>
</dbReference>
<dbReference type="Gene3D" id="2.60.40.2070">
    <property type="match status" value="1"/>
</dbReference>
<reference evidence="15 16" key="1">
    <citation type="submission" date="2017-02" db="EMBL/GenBank/DDBJ databases">
        <title>Draft genome sequence of Haemophilus felis CCUG 31170 type strain.</title>
        <authorList>
            <person name="Engstrom-Jakobsson H."/>
            <person name="Salva-Serra F."/>
            <person name="Thorell K."/>
            <person name="Gonzales-Siles L."/>
            <person name="Karlsson R."/>
            <person name="Boulund F."/>
            <person name="Engstrand L."/>
            <person name="Kristiansson E."/>
            <person name="Moore E."/>
        </authorList>
    </citation>
    <scope>NUCLEOTIDE SEQUENCE [LARGE SCALE GENOMIC DNA]</scope>
    <source>
        <strain evidence="15 16">CCUG 31170</strain>
    </source>
</reference>
<evidence type="ECO:0000256" key="9">
    <source>
        <dbReference type="ARBA" id="ARBA00023237"/>
    </source>
</evidence>
<dbReference type="PROSITE" id="PS01151">
    <property type="entry name" value="FIMBRIAL_USHER"/>
    <property type="match status" value="1"/>
</dbReference>
<sequence length="824" mass="91137">MTLPVSIWATEADYVEFDSNFLQSGESLGIDVSRFSYKSSFNAGKLELDVFVNGEKRGTTNALFVNDPNNKAKTYLCLTPELKQVLDLKSAAYGTVAPVAPNCVSAEAAIAQGNFEMDVGNLSVRLTLPQALVEQRPRGYVPPHLWQEGMPALYVNYHLNHFQSHLSEGHRTAQTYLNLRAGLNFAGWSLVHSGAKSWQKTTAYTDFSGKYQPIETYLRRAIPAIGSEVVLGDVGISSDLLDGVSLRGMRLATDERMLPNSQRGYAPLIQGVAKTNANVVVKQNGYVIYQLSVPAGPFVINDLNATGYGGDLQVEIQESNGEKQHIKVPFATLVQLVRPKQWKYQLAYGRYRSQNKVFKDNVLQGTVQYGLMNNLSLNAGVSHTAHYQAYLLGFGLNTPIGAFVADATWANAYFVNNQQRRKGYSIRASYSVKLPTETHITLAAYRYSSREFYRLPDVLVANRSQQIDDRVLFSNLFYRPKSQYQLTLSQDFGKKGGRFYLSGSVQNYWQRQGNDYQWQASYSNSIGKLSYSLSYNNSRDLTGNRNHNVYLGLSMPLGKHQAGISYAQSGNSHNLNANLNGEIGNTDAYYGLSLTQGKGNYRGASASVDYQTSVANLSANASQDNQHNRQFSVNTAGAIVLHPKGITLSQPVGDTFAVVHAKGARGAKINGMENYRLDYFGNGILPYATPYNRNYVSLNPEDLPLNLEFGATAREIIPKANQTMLVEFKTSINPMVLFEVQYAKGIIPMGTEALDENGQLVGYVVQGGQLFASKLDNTTGKITLRWNANADGQCQFNYQVPNLNNNSELRQFTVACEPLKGSEK</sequence>
<dbReference type="Gene3D" id="2.60.40.3110">
    <property type="match status" value="1"/>
</dbReference>
<dbReference type="PANTHER" id="PTHR30451">
    <property type="entry name" value="OUTER MEMBRANE USHER PROTEIN"/>
    <property type="match status" value="1"/>
</dbReference>
<dbReference type="Gene3D" id="3.10.20.410">
    <property type="match status" value="1"/>
</dbReference>
<keyword evidence="5 12" id="KW-0812">Transmembrane</keyword>
<dbReference type="InterPro" id="IPR037224">
    <property type="entry name" value="PapC_N_sf"/>
</dbReference>
<dbReference type="PANTHER" id="PTHR30451:SF5">
    <property type="entry name" value="SLR0019 PROTEIN"/>
    <property type="match status" value="1"/>
</dbReference>
<dbReference type="InterPro" id="IPR018030">
    <property type="entry name" value="Fimbrial_membr_usher_CS"/>
</dbReference>
<dbReference type="GO" id="GO:0015473">
    <property type="term" value="F:fimbrial usher porin activity"/>
    <property type="evidence" value="ECO:0007669"/>
    <property type="project" value="InterPro"/>
</dbReference>
<evidence type="ECO:0000259" key="14">
    <source>
        <dbReference type="Pfam" id="PF13954"/>
    </source>
</evidence>
<dbReference type="Pfam" id="PF13954">
    <property type="entry name" value="PapC_N"/>
    <property type="match status" value="1"/>
</dbReference>
<evidence type="ECO:0000256" key="11">
    <source>
        <dbReference type="ARBA" id="ARBA00072542"/>
    </source>
</evidence>
<protein>
    <recommendedName>
        <fullName evidence="11">Outer membrane usher protein HifC</fullName>
    </recommendedName>
</protein>
<dbReference type="FunFam" id="2.60.40.3110:FF:000001">
    <property type="entry name" value="Putative fimbrial outer membrane usher"/>
    <property type="match status" value="1"/>
</dbReference>
<keyword evidence="4" id="KW-1134">Transmembrane beta strand</keyword>
<dbReference type="Pfam" id="PF00577">
    <property type="entry name" value="Usher"/>
    <property type="match status" value="1"/>
</dbReference>
<comment type="function">
    <text evidence="10">Essential for piliation.</text>
</comment>
<organism evidence="15 16">
    <name type="scientific">[Haemophilus] felis</name>
    <dbReference type="NCBI Taxonomy" id="123822"/>
    <lineage>
        <taxon>Bacteria</taxon>
        <taxon>Pseudomonadati</taxon>
        <taxon>Pseudomonadota</taxon>
        <taxon>Gammaproteobacteria</taxon>
        <taxon>Pasteurellales</taxon>
        <taxon>Pasteurellaceae</taxon>
    </lineage>
</organism>
<evidence type="ECO:0000256" key="12">
    <source>
        <dbReference type="RuleBase" id="RU003884"/>
    </source>
</evidence>
<keyword evidence="12" id="KW-1029">Fimbrium biogenesis</keyword>
<evidence type="ECO:0000259" key="13">
    <source>
        <dbReference type="Pfam" id="PF13953"/>
    </source>
</evidence>
<evidence type="ECO:0000256" key="3">
    <source>
        <dbReference type="ARBA" id="ARBA00022448"/>
    </source>
</evidence>
<dbReference type="Pfam" id="PF13953">
    <property type="entry name" value="PapC_C"/>
    <property type="match status" value="1"/>
</dbReference>
<dbReference type="GO" id="GO:0009279">
    <property type="term" value="C:cell outer membrane"/>
    <property type="evidence" value="ECO:0007669"/>
    <property type="project" value="UniProtKB-SubCell"/>
</dbReference>
<evidence type="ECO:0000313" key="15">
    <source>
        <dbReference type="EMBL" id="OOS04341.1"/>
    </source>
</evidence>
<keyword evidence="16" id="KW-1185">Reference proteome</keyword>
<dbReference type="InterPro" id="IPR043142">
    <property type="entry name" value="PapC-like_C_sf"/>
</dbReference>
<comment type="subcellular location">
    <subcellularLocation>
        <location evidence="1 12">Cell outer membrane</location>
        <topology evidence="1 12">Multi-pass membrane protein</topology>
    </subcellularLocation>
</comment>
<keyword evidence="8" id="KW-1015">Disulfide bond</keyword>
<dbReference type="SUPFAM" id="SSF141729">
    <property type="entry name" value="FimD N-terminal domain-like"/>
    <property type="match status" value="1"/>
</dbReference>
<evidence type="ECO:0000256" key="6">
    <source>
        <dbReference type="ARBA" id="ARBA00022729"/>
    </source>
</evidence>
<dbReference type="GO" id="GO:0009297">
    <property type="term" value="P:pilus assembly"/>
    <property type="evidence" value="ECO:0007669"/>
    <property type="project" value="InterPro"/>
</dbReference>
<dbReference type="InterPro" id="IPR042186">
    <property type="entry name" value="FimD_plug_dom"/>
</dbReference>
<dbReference type="STRING" id="123822.B0188_05055"/>
<comment type="similarity">
    <text evidence="2 12">Belongs to the fimbrial export usher family.</text>
</comment>
<keyword evidence="9 12" id="KW-0998">Cell outer membrane</keyword>
<dbReference type="AlphaFoldDB" id="A0A1T0B3L7"/>
<evidence type="ECO:0000256" key="8">
    <source>
        <dbReference type="ARBA" id="ARBA00023157"/>
    </source>
</evidence>
<gene>
    <name evidence="15" type="ORF">B0188_05055</name>
</gene>
<dbReference type="InterPro" id="IPR025949">
    <property type="entry name" value="PapC-like_C"/>
</dbReference>
<accession>A0A1T0B3L7</accession>
<dbReference type="InterPro" id="IPR025885">
    <property type="entry name" value="PapC_N"/>
</dbReference>
<evidence type="ECO:0000256" key="2">
    <source>
        <dbReference type="ARBA" id="ARBA00008064"/>
    </source>
</evidence>
<comment type="caution">
    <text evidence="15">The sequence shown here is derived from an EMBL/GenBank/DDBJ whole genome shotgun (WGS) entry which is preliminary data.</text>
</comment>
<keyword evidence="3 12" id="KW-0813">Transport</keyword>
<dbReference type="InterPro" id="IPR000015">
    <property type="entry name" value="Fimb_usher"/>
</dbReference>
<evidence type="ECO:0000313" key="16">
    <source>
        <dbReference type="Proteomes" id="UP000190023"/>
    </source>
</evidence>